<comment type="subcellular location">
    <subcellularLocation>
        <location evidence="1">Membrane</location>
        <topology evidence="1">Multi-pass membrane protein</topology>
    </subcellularLocation>
</comment>
<evidence type="ECO:0000256" key="2">
    <source>
        <dbReference type="ARBA" id="ARBA00022692"/>
    </source>
</evidence>
<reference evidence="7 8" key="1">
    <citation type="submission" date="2021-06" db="EMBL/GenBank/DDBJ databases">
        <title>Caerostris extrusa draft genome.</title>
        <authorList>
            <person name="Kono N."/>
            <person name="Arakawa K."/>
        </authorList>
    </citation>
    <scope>NUCLEOTIDE SEQUENCE [LARGE SCALE GENOMIC DNA]</scope>
</reference>
<evidence type="ECO:0000256" key="1">
    <source>
        <dbReference type="ARBA" id="ARBA00004141"/>
    </source>
</evidence>
<evidence type="ECO:0000256" key="5">
    <source>
        <dbReference type="SAM" id="Phobius"/>
    </source>
</evidence>
<accession>A0AAV4S9B9</accession>
<feature type="domain" description="Major facilitator superfamily (MFS) profile" evidence="6">
    <location>
        <begin position="1"/>
        <end position="76"/>
    </location>
</feature>
<dbReference type="InterPro" id="IPR005828">
    <property type="entry name" value="MFS_sugar_transport-like"/>
</dbReference>
<comment type="caution">
    <text evidence="7">The sequence shown here is derived from an EMBL/GenBank/DDBJ whole genome shotgun (WGS) entry which is preliminary data.</text>
</comment>
<dbReference type="GO" id="GO:0022857">
    <property type="term" value="F:transmembrane transporter activity"/>
    <property type="evidence" value="ECO:0007669"/>
    <property type="project" value="InterPro"/>
</dbReference>
<dbReference type="InterPro" id="IPR036259">
    <property type="entry name" value="MFS_trans_sf"/>
</dbReference>
<evidence type="ECO:0000313" key="8">
    <source>
        <dbReference type="Proteomes" id="UP001054945"/>
    </source>
</evidence>
<feature type="transmembrane region" description="Helical" evidence="5">
    <location>
        <begin position="15"/>
        <end position="34"/>
    </location>
</feature>
<gene>
    <name evidence="7" type="primary">oct-1_0</name>
    <name evidence="7" type="ORF">CEXT_691201</name>
</gene>
<dbReference type="InterPro" id="IPR020846">
    <property type="entry name" value="MFS_dom"/>
</dbReference>
<keyword evidence="4 5" id="KW-0472">Membrane</keyword>
<keyword evidence="3 5" id="KW-1133">Transmembrane helix</keyword>
<name>A0AAV4S9B9_CAEEX</name>
<evidence type="ECO:0000259" key="6">
    <source>
        <dbReference type="PROSITE" id="PS50850"/>
    </source>
</evidence>
<proteinExistence type="predicted"/>
<organism evidence="7 8">
    <name type="scientific">Caerostris extrusa</name>
    <name type="common">Bark spider</name>
    <name type="synonym">Caerostris bankana</name>
    <dbReference type="NCBI Taxonomy" id="172846"/>
    <lineage>
        <taxon>Eukaryota</taxon>
        <taxon>Metazoa</taxon>
        <taxon>Ecdysozoa</taxon>
        <taxon>Arthropoda</taxon>
        <taxon>Chelicerata</taxon>
        <taxon>Arachnida</taxon>
        <taxon>Araneae</taxon>
        <taxon>Araneomorphae</taxon>
        <taxon>Entelegynae</taxon>
        <taxon>Araneoidea</taxon>
        <taxon>Araneidae</taxon>
        <taxon>Caerostris</taxon>
    </lineage>
</organism>
<dbReference type="Gene3D" id="1.20.1250.20">
    <property type="entry name" value="MFS general substrate transporter like domains"/>
    <property type="match status" value="1"/>
</dbReference>
<protein>
    <submittedName>
        <fullName evidence="7">Organic cation transporter 1</fullName>
    </submittedName>
</protein>
<dbReference type="GO" id="GO:0016020">
    <property type="term" value="C:membrane"/>
    <property type="evidence" value="ECO:0007669"/>
    <property type="project" value="UniProtKB-SubCell"/>
</dbReference>
<keyword evidence="8" id="KW-1185">Reference proteome</keyword>
<dbReference type="Proteomes" id="UP001054945">
    <property type="component" value="Unassembled WGS sequence"/>
</dbReference>
<dbReference type="EMBL" id="BPLR01009275">
    <property type="protein sequence ID" value="GIY30765.1"/>
    <property type="molecule type" value="Genomic_DNA"/>
</dbReference>
<feature type="transmembrane region" description="Helical" evidence="5">
    <location>
        <begin position="46"/>
        <end position="73"/>
    </location>
</feature>
<evidence type="ECO:0000313" key="7">
    <source>
        <dbReference type="EMBL" id="GIY30765.1"/>
    </source>
</evidence>
<dbReference type="AlphaFoldDB" id="A0AAV4S9B9"/>
<dbReference type="Pfam" id="PF00083">
    <property type="entry name" value="Sugar_tr"/>
    <property type="match status" value="1"/>
</dbReference>
<keyword evidence="2 5" id="KW-0812">Transmembrane</keyword>
<dbReference type="PROSITE" id="PS50850">
    <property type="entry name" value="MFS"/>
    <property type="match status" value="1"/>
</dbReference>
<sequence>MRHLEWNVVCGDSHYANLALTLTNSGGAIGTFIYGALGDRIGRKPVFFIIVTVTVISAVASLLVTNFTAFFAFAHH</sequence>
<evidence type="ECO:0000256" key="4">
    <source>
        <dbReference type="ARBA" id="ARBA00023136"/>
    </source>
</evidence>
<evidence type="ECO:0000256" key="3">
    <source>
        <dbReference type="ARBA" id="ARBA00022989"/>
    </source>
</evidence>
<dbReference type="SUPFAM" id="SSF103473">
    <property type="entry name" value="MFS general substrate transporter"/>
    <property type="match status" value="1"/>
</dbReference>